<dbReference type="Pfam" id="PF02801">
    <property type="entry name" value="Ketoacyl-synt_C"/>
    <property type="match status" value="3"/>
</dbReference>
<evidence type="ECO:0000256" key="6">
    <source>
        <dbReference type="ARBA" id="ARBA00022553"/>
    </source>
</evidence>
<evidence type="ECO:0000256" key="9">
    <source>
        <dbReference type="PROSITE-ProRule" id="PRU01363"/>
    </source>
</evidence>
<feature type="region of interest" description="N-terminal hotdog fold" evidence="9">
    <location>
        <begin position="2415"/>
        <end position="2536"/>
    </location>
</feature>
<feature type="region of interest" description="C-terminal hotdog fold" evidence="9">
    <location>
        <begin position="2553"/>
        <end position="2709"/>
    </location>
</feature>
<evidence type="ECO:0000259" key="12">
    <source>
        <dbReference type="PROSITE" id="PS52004"/>
    </source>
</evidence>
<dbReference type="GO" id="GO:0006633">
    <property type="term" value="P:fatty acid biosynthetic process"/>
    <property type="evidence" value="ECO:0007669"/>
    <property type="project" value="InterPro"/>
</dbReference>
<dbReference type="CDD" id="cd00833">
    <property type="entry name" value="PKS"/>
    <property type="match status" value="3"/>
</dbReference>
<dbReference type="InterPro" id="IPR018201">
    <property type="entry name" value="Ketoacyl_synth_AS"/>
</dbReference>
<dbReference type="Gene3D" id="1.10.1240.100">
    <property type="match status" value="3"/>
</dbReference>
<feature type="region of interest" description="Disordered" evidence="10">
    <location>
        <begin position="3253"/>
        <end position="3276"/>
    </location>
</feature>
<feature type="active site" description="Proton donor; for dehydratase activity" evidence="9">
    <location>
        <position position="1108"/>
    </location>
</feature>
<dbReference type="InterPro" id="IPR006162">
    <property type="entry name" value="Ppantetheine_attach_site"/>
</dbReference>
<feature type="domain" description="Ketosynthase family 3 (KS3)" evidence="12">
    <location>
        <begin position="1781"/>
        <end position="2218"/>
    </location>
</feature>
<feature type="region of interest" description="N-terminal hotdog fold" evidence="9">
    <location>
        <begin position="895"/>
        <end position="1027"/>
    </location>
</feature>
<dbReference type="GO" id="GO:0004315">
    <property type="term" value="F:3-oxoacyl-[acyl-carrier-protein] synthase activity"/>
    <property type="evidence" value="ECO:0007669"/>
    <property type="project" value="InterPro"/>
</dbReference>
<dbReference type="SUPFAM" id="SSF47336">
    <property type="entry name" value="ACP-like"/>
    <property type="match status" value="5"/>
</dbReference>
<feature type="domain" description="PKS/mFAS DH" evidence="13">
    <location>
        <begin position="895"/>
        <end position="1198"/>
    </location>
</feature>
<comment type="caution">
    <text evidence="14">The sequence shown here is derived from an EMBL/GenBank/DDBJ whole genome shotgun (WGS) entry which is preliminary data.</text>
</comment>
<evidence type="ECO:0000313" key="14">
    <source>
        <dbReference type="EMBL" id="PPB08860.1"/>
    </source>
</evidence>
<evidence type="ECO:0000256" key="5">
    <source>
        <dbReference type="ARBA" id="ARBA00022490"/>
    </source>
</evidence>
<dbReference type="Pfam" id="PF21089">
    <property type="entry name" value="PKS_DH_N"/>
    <property type="match status" value="2"/>
</dbReference>
<evidence type="ECO:0000256" key="3">
    <source>
        <dbReference type="ARBA" id="ARBA00004789"/>
    </source>
</evidence>
<comment type="function">
    <text evidence="1">Involved in some intermediate steps for the synthesis of the antibiotic polyketide bacillaene which is involved in secondary metabolism.</text>
</comment>
<keyword evidence="7" id="KW-0808">Transferase</keyword>
<dbReference type="PROSITE" id="PS50075">
    <property type="entry name" value="CARRIER"/>
    <property type="match status" value="5"/>
</dbReference>
<feature type="active site" description="Proton donor; for dehydratase activity" evidence="9">
    <location>
        <position position="2620"/>
    </location>
</feature>
<dbReference type="InterPro" id="IPR014030">
    <property type="entry name" value="Ketoacyl_synth_N"/>
</dbReference>
<dbReference type="Gene3D" id="3.40.50.720">
    <property type="entry name" value="NAD(P)-binding Rossmann-like Domain"/>
    <property type="match status" value="2"/>
</dbReference>
<dbReference type="RefSeq" id="WP_104031160.1">
    <property type="nucleotide sequence ID" value="NZ_PRKQ01000005.1"/>
</dbReference>
<dbReference type="Pfam" id="PF14765">
    <property type="entry name" value="PS-DH"/>
    <property type="match status" value="2"/>
</dbReference>
<dbReference type="SMART" id="SM00826">
    <property type="entry name" value="PKS_DH"/>
    <property type="match status" value="2"/>
</dbReference>
<dbReference type="PROSITE" id="PS52019">
    <property type="entry name" value="PKS_MFAS_DH"/>
    <property type="match status" value="2"/>
</dbReference>
<feature type="active site" description="Proton acceptor; for dehydratase activity" evidence="9">
    <location>
        <position position="2444"/>
    </location>
</feature>
<feature type="domain" description="Ketosynthase family 3 (KS3)" evidence="12">
    <location>
        <begin position="3282"/>
        <end position="3711"/>
    </location>
</feature>
<dbReference type="Gene3D" id="3.40.47.10">
    <property type="match status" value="3"/>
</dbReference>
<evidence type="ECO:0008006" key="16">
    <source>
        <dbReference type="Google" id="ProtNLM"/>
    </source>
</evidence>
<dbReference type="InterPro" id="IPR009081">
    <property type="entry name" value="PP-bd_ACP"/>
</dbReference>
<protein>
    <recommendedName>
        <fullName evidence="16">SDR family NAD(P)-dependent oxidoreductase</fullName>
    </recommendedName>
</protein>
<evidence type="ECO:0000259" key="11">
    <source>
        <dbReference type="PROSITE" id="PS50075"/>
    </source>
</evidence>
<comment type="subcellular location">
    <subcellularLocation>
        <location evidence="2">Cytoplasm</location>
    </subcellularLocation>
</comment>
<dbReference type="GO" id="GO:0005737">
    <property type="term" value="C:cytoplasm"/>
    <property type="evidence" value="ECO:0007669"/>
    <property type="project" value="UniProtKB-SubCell"/>
</dbReference>
<sequence length="4048" mass="447741">MNRREEDVYLFLRESMAHELSVDVELIQPDVPFIEMGMDSIIGVSWIRKINSNFNLSIPATKIYAFPTLGEFHQYLLSILGDSTVERVDHVEDKLTTNVRHDVQHVNSNEGPIKQIDEAAPDVSGAALFDVVSELKGALAAELDLNTSFIDEDTPFTELGLDSIIGVTWIRKINSRFKLSLPVTKVYSYPTISKFAEYLIQEHGEILCDVSAQEVENPKSSIIQSEITDPVLSQVNASPISVQDVDPKQVLAAAQVAASITPLERISAKAPASDQTGSKTEGESAITCDIAIIGMSGSFPQAQNLDEFWNNILEGKDCISEVPPWRWKSDEFYDPKPDIPGKTYSKWMGVLENADKFDPLFFNISPIEAEQMDPQQRLMLQESWRCIEDAGYDPFTLSGSKCGVYIGCSPSGYRGNLELTDLNAHQNLGNNMAVLASRISYFLNLRGPCLSVDTACSSSLVAIASACDNLLLGNIDLALSGGVWVIPGPGLHVAMSQLGALSPDGRCFAFESRANGFVPAEGVGVVMLKRLEDAERDRDHIYAVIKGWGINQDGKTNGITAPNADAQADLHRSIYQKFNINPENIQLIETHGTGTSLGDPIEVEGLVSAFSEYTEKRHFCALTSVKSNIGHTACAAGVAGLIKTALAIKNKEFPPIANFSSLNPHIDFNETPFYVNEKRRHWVQTTGLRQAAVSSFGYSGTNAHIVLAETPYVEADSPDNPSYLIVLSARDGKQLEAQARNLLSYISQKPDIVIGNISYTLLVGRKHFRNRVAVVVSNLSELSTELMKWLEKDPSSRVTTGNATPLPITNTNPELESFYHSVKVCHMESSEAEYASALSIVAKLYIKGYNLPFVKLFDTKKYRRVSLPTYPFVQQSYWLNHDITTTKQDRVSGEIRMYPVTHSDTSIGDRISFTASLGADDFFMRDHKVGKTMVVPGVVYVEMAREAIQRAMAMTAGTRLRSFSESQIRLQNVIWLQPGALTGNELSLELRVLPKSDDRFEYTIMESGGNEEILYNQGVARLVPRVTPEILDIEELARIYSERIISSQEFYRIYNDIGLIYGSSHQAVVELRVGQGEDSLPGVLVKLENPRSKEEHNDGFVLHPSIMDGALQATIALGLETSEVTRFDSKARLPFSFDSLDICQPTPNRAYAWIRHSIGGSRNSSVQKLDISICDEQGNICVDIKGFSSREYVASMPNHEDVSFITPIWTPTDLKLSQTYSIPEQDVTHKVVLLGAVNQKLVDNIRKLLPESIELERIQMDVNSLSERYESATQYVTSLIREWAEAGYSRKKLLQVVVVDNETKEYRTLCGISGLLKTASLEYPTIRTQCIGWFDEMDPYIFRDFIYSAAAQEVRDFKYSGNIMYHKKYETLSDHNEIGGAFALREGGTYLITGGIGGLGRIFARFIASNLKRGAVILTGRSTRDHHIEEFLNSLRGTEFRAEYVQCDISDSNSVAKLFEYIETSYCELAGIIHAAGTLNDGYIMKKSRSAIHDVLSPKVAGIVNLDEASKVHRLDFFASFSSNVSELGNPGQSDYAAANGFMDVYSACRADLVVAGQRYGQTLSVNWPLWAEGGMKVDHDTEQQLRSQGLVPLGSSEGVEAFQQALLFGRSQLCVFAGNTDRVKNAFEIYSTILLDTRTQDVAAQVATENNGSIPMDKEQLLHHIQTALIEMVTEQLKVQPDDIDIYNELSEYGFDSISFTKFANTINSKYDVGLTPTIFFEYPTLGGISEYLLEEHEALFAKQWRDLSGNEVLDDKFGKEANEKVQNDRTVSKQLSRDRQRVAIIGMSGCFPQADDLEQFWDNLLNGADCITEIPSSRWDWRKLQGDPKSGDGKTNVKWGGFINEVDRFDPLFFGISPREAVSMDPQQRLLMTHAWLALEDSGYAPSSLAGSDTAVLIGTAPSGYGNLLLQVRHLGESYASTGISGSVGPNRVSYLLDLHGPSEPIETACSSSLVAIHRGAELIRRGEVSMAIVGGVNTIVSPDLHISYSRAGMLCDDGRCKTFSDKANGYVRGEGVGVLVLKSLELAEADGDHIYGVILASVENHGGRANSLTAPNPNAQAELIKAAYRQADIDPSTVTYIEAHGTGTELGDPIEINALKKAFGEIHEERGSDLSLAPACGIGSVKSNIGHLELAAGVAGVIKTLLQMKHKTLVKSLHTDTINPYIRLEQSPFYILRENRPWETQKGSNGEIIPRRAGVSSFGFGGVNAHLLLEEYTTQESEKKGLDNSGQAVYPIVLSARSEQQLLQIASSLLDSIGVNRLNDQDLASLAFTLQVGRDAMEERLATVVRNMKDLREKLESICADQPIYISWYKGTVKQSAMQLATFNSDKDRQKVVSDWVQRKKYEPILDLWVQGLHFDWMELHSEGQMPNRMSLPTYPFEKQKYWVKGGDTGSHIHESCNVQPESVSQIHPLIHQNISTLHEAVFSSHFDGSEFFLADHIVNGHPMLPGVAYLEMAREAIVRAAGAATNIHVALDNVVWLKPAIVTDQPVDLRIRIHSPHNNELSYEIYTLSDGKDVVFCKGNGCLMETSSTIKTRKLDVNQLLTSCSLQRVTGDEIYTAYDNLGLHYGPAYRAVMEVNCGIDNMGNPQAVAKLSCPEAILPTLFEFMLHPSVIDSALQASLGMNISFVSEKQQQRLGVPYALDFVNIYSESPSEAYAWIRYNEGNTPGNPIRKLDISVFDVEGNVCAELGGLSSREFKERDTDSAPYLLYGPEWVPAPLPSIESVIPSNAHIFLIGDINSDQKSRLEQVLSSNQLMFIPVKDTSSDQQYVDVVQRLFRAIQPLVSVRTITQTLVHVVIVNMPENAGASLAGVSGLLKTAALENPNLNIQCVEIDRELEADELIDTIIRNSADPDVKEVRYSGEVRLVKRMVELSSIPEVQNSSIWKNEGIYLITGGLGKLGLTFARDIATHAANATIILCGRSPISAEKQLEVDLLNELGVSIVYQCVDISSYEQVKRLVRSIEMTHGTLTGIIHCAGIIKDRYIINKPIEDLESVLMPKVSGTVNLDRATSTHPLDYFICFSSTSAELGNPGQSDYAAANAFMDKYSLYRNQLVREGKRVGHTLSINWPLWTEGGMQVEEGMRKRMAMKGIGTLSTEKGLEAFKSAARAQLDQVLIISSDPDSESERKQTQTTKASGVPAHLKIPSDSALRETALRYFKKVIADALSMPVERLDIDTQLERYGVDSMLSMDLISHLEKTFGSLSNTLFFEVQTIRDLTDYFIDRHRSVLNSLFGVKENSSIGSVPNLMQEQEKPVLSSKTDEENERPIPSNQVKSTDVAIIGMVGRYPKARNVNEFWNNLVSGTDCVSEIPTERWNLNDFFDSNKDSVGTSYCKWGGFLDDVDQFDPQFFNITPREAKLMDPQQRIFLEAVWELLEGNGITQSKIDVQYDRRVGVYVGSMYQMYQAENTDIVGNALTSISSYNMIANRVSYYFGFEGPSVAVDNMCSSSAMAIHLACNALAQGEAKLAIAGGVNLSIDPKKYIALSQTQLLASSPHSRSFSDGDGYLPSEGVGAVLLKPLSDAIKDGDNIMAVIKSSSSMHGGRSNGFMAPRFKTQVNVIEDCLSRAGLVPNDIGYIEAAANGAALGDAVEINAMAHVFRNTEKAIPIGSVKSNIGHPEAASGIAQLTKVVLQLENNIIPPIMQFGQVNPNLNIENLPFRLTNELETWPEGSQQDQHQSGYSPRRALINSIGAGGSYVSLIIEEYTNRKTNTPADMEINPQLIVLSAKDDEALRKVAENSIHYLEENKEIVLPNLAYTLQLGRNELPVRLAFTARSVDDVVANLASYLGKSSSKGSHNQAIYTGNAETDFAELELLVTGRRGEEFVHALVSDRDLDKLAALWVKGCRVDWISLHDQSQRTIMPFPTYPFKSSRYWHSEGFYSQSLPQQSLAPVEQVKNQAQTGKPDFVAYLIEFFAEFVGVATEQIPVDKDIHSMGIDSLAWIRLQRKVEKDFGIQLLSTELLNFTKISALADCLEDKLVSQPSNDPIDKDKGEKKLVQVSDSDSVPLESNINEIERKMKMLEDFKNGEVGLEKLKISFRQ</sequence>
<dbReference type="InterPro" id="IPR020807">
    <property type="entry name" value="PKS_DH"/>
</dbReference>
<dbReference type="Pfam" id="PF00550">
    <property type="entry name" value="PP-binding"/>
    <property type="match status" value="5"/>
</dbReference>
<dbReference type="PANTHER" id="PTHR43775:SF37">
    <property type="entry name" value="SI:DKEY-61P9.11"/>
    <property type="match status" value="1"/>
</dbReference>
<dbReference type="GO" id="GO:0005886">
    <property type="term" value="C:plasma membrane"/>
    <property type="evidence" value="ECO:0007669"/>
    <property type="project" value="TreeGrafter"/>
</dbReference>
<dbReference type="GO" id="GO:0004312">
    <property type="term" value="F:fatty acid synthase activity"/>
    <property type="evidence" value="ECO:0007669"/>
    <property type="project" value="TreeGrafter"/>
</dbReference>
<evidence type="ECO:0000256" key="8">
    <source>
        <dbReference type="ARBA" id="ARBA00022737"/>
    </source>
</evidence>
<dbReference type="InterPro" id="IPR054514">
    <property type="entry name" value="RhiE-like_linker"/>
</dbReference>
<dbReference type="Pfam" id="PF08659">
    <property type="entry name" value="KR"/>
    <property type="match status" value="2"/>
</dbReference>
<dbReference type="InterPro" id="IPR014031">
    <property type="entry name" value="Ketoacyl_synth_C"/>
</dbReference>
<accession>A0AAP8U689</accession>
<feature type="domain" description="PKS/mFAS DH" evidence="13">
    <location>
        <begin position="2415"/>
        <end position="2709"/>
    </location>
</feature>
<dbReference type="InterPro" id="IPR020806">
    <property type="entry name" value="PKS_PP-bd"/>
</dbReference>
<dbReference type="Pfam" id="PF22621">
    <property type="entry name" value="CurL-like_PKS_C"/>
    <property type="match status" value="2"/>
</dbReference>
<dbReference type="Gene3D" id="1.10.1200.10">
    <property type="entry name" value="ACP-like"/>
    <property type="match status" value="5"/>
</dbReference>
<dbReference type="Gene3D" id="3.10.129.110">
    <property type="entry name" value="Polyketide synthase dehydratase"/>
    <property type="match status" value="2"/>
</dbReference>
<dbReference type="InterPro" id="IPR013968">
    <property type="entry name" value="PKS_KR"/>
</dbReference>
<dbReference type="Proteomes" id="UP000239759">
    <property type="component" value="Unassembled WGS sequence"/>
</dbReference>
<keyword evidence="4" id="KW-0596">Phosphopantetheine</keyword>
<proteinExistence type="predicted"/>
<dbReference type="SUPFAM" id="SSF51735">
    <property type="entry name" value="NAD(P)-binding Rossmann-fold domains"/>
    <property type="match status" value="3"/>
</dbReference>
<feature type="domain" description="Carrier" evidence="11">
    <location>
        <begin position="1664"/>
        <end position="1738"/>
    </location>
</feature>
<dbReference type="InterPro" id="IPR020841">
    <property type="entry name" value="PKS_Beta-ketoAc_synthase_dom"/>
</dbReference>
<dbReference type="InterPro" id="IPR042104">
    <property type="entry name" value="PKS_dehydratase_sf"/>
</dbReference>
<keyword evidence="5" id="KW-0963">Cytoplasm</keyword>
<dbReference type="InterPro" id="IPR049552">
    <property type="entry name" value="PKS_DH_N"/>
</dbReference>
<feature type="domain" description="Ketosynthase family 3 (KS3)" evidence="12">
    <location>
        <begin position="287"/>
        <end position="709"/>
    </location>
</feature>
<dbReference type="CDD" id="cd08953">
    <property type="entry name" value="KR_2_SDR_x"/>
    <property type="match status" value="2"/>
</dbReference>
<dbReference type="PROSITE" id="PS52004">
    <property type="entry name" value="KS3_2"/>
    <property type="match status" value="3"/>
</dbReference>
<feature type="active site" description="Proton acceptor; for dehydratase activity" evidence="9">
    <location>
        <position position="927"/>
    </location>
</feature>
<dbReference type="InterPro" id="IPR057326">
    <property type="entry name" value="KR_dom"/>
</dbReference>
<feature type="domain" description="Carrier" evidence="11">
    <location>
        <begin position="3156"/>
        <end position="3232"/>
    </location>
</feature>
<dbReference type="SMART" id="SM00823">
    <property type="entry name" value="PKS_PP"/>
    <property type="match status" value="5"/>
</dbReference>
<keyword evidence="6" id="KW-0597">Phosphoprotein</keyword>
<keyword evidence="8" id="KW-0677">Repeat</keyword>
<dbReference type="PANTHER" id="PTHR43775">
    <property type="entry name" value="FATTY ACID SYNTHASE"/>
    <property type="match status" value="1"/>
</dbReference>
<dbReference type="PROSITE" id="PS00606">
    <property type="entry name" value="KS3_1"/>
    <property type="match status" value="2"/>
</dbReference>
<evidence type="ECO:0000256" key="10">
    <source>
        <dbReference type="SAM" id="MobiDB-lite"/>
    </source>
</evidence>
<evidence type="ECO:0000313" key="15">
    <source>
        <dbReference type="Proteomes" id="UP000239759"/>
    </source>
</evidence>
<evidence type="ECO:0000256" key="7">
    <source>
        <dbReference type="ARBA" id="ARBA00022679"/>
    </source>
</evidence>
<dbReference type="GO" id="GO:0031177">
    <property type="term" value="F:phosphopantetheine binding"/>
    <property type="evidence" value="ECO:0007669"/>
    <property type="project" value="InterPro"/>
</dbReference>
<gene>
    <name evidence="14" type="ORF">C4A77_06125</name>
</gene>
<name>A0AAP8U689_BRELA</name>
<feature type="domain" description="Carrier" evidence="11">
    <location>
        <begin position="3"/>
        <end position="80"/>
    </location>
</feature>
<dbReference type="GO" id="GO:0071770">
    <property type="term" value="P:DIM/DIP cell wall layer assembly"/>
    <property type="evidence" value="ECO:0007669"/>
    <property type="project" value="TreeGrafter"/>
</dbReference>
<feature type="region of interest" description="C-terminal hotdog fold" evidence="9">
    <location>
        <begin position="1041"/>
        <end position="1198"/>
    </location>
</feature>
<dbReference type="Pfam" id="PF22336">
    <property type="entry name" value="RhiE-like_linker"/>
    <property type="match status" value="1"/>
</dbReference>
<evidence type="ECO:0000256" key="1">
    <source>
        <dbReference type="ARBA" id="ARBA00003299"/>
    </source>
</evidence>
<dbReference type="SMART" id="SM00822">
    <property type="entry name" value="PKS_KR"/>
    <property type="match status" value="2"/>
</dbReference>
<feature type="domain" description="Carrier" evidence="11">
    <location>
        <begin position="3912"/>
        <end position="3986"/>
    </location>
</feature>
<evidence type="ECO:0000256" key="2">
    <source>
        <dbReference type="ARBA" id="ARBA00004496"/>
    </source>
</evidence>
<dbReference type="SUPFAM" id="SSF53901">
    <property type="entry name" value="Thiolase-like"/>
    <property type="match status" value="3"/>
</dbReference>
<organism evidence="14 15">
    <name type="scientific">Brevibacillus laterosporus</name>
    <name type="common">Bacillus laterosporus</name>
    <dbReference type="NCBI Taxonomy" id="1465"/>
    <lineage>
        <taxon>Bacteria</taxon>
        <taxon>Bacillati</taxon>
        <taxon>Bacillota</taxon>
        <taxon>Bacilli</taxon>
        <taxon>Bacillales</taxon>
        <taxon>Paenibacillaceae</taxon>
        <taxon>Brevibacillus</taxon>
    </lineage>
</organism>
<dbReference type="SMART" id="SM01294">
    <property type="entry name" value="PKS_PP_betabranch"/>
    <property type="match status" value="2"/>
</dbReference>
<dbReference type="EMBL" id="PRKQ01000005">
    <property type="protein sequence ID" value="PPB08860.1"/>
    <property type="molecule type" value="Genomic_DNA"/>
</dbReference>
<dbReference type="PROSITE" id="PS00012">
    <property type="entry name" value="PHOSPHOPANTETHEINE"/>
    <property type="match status" value="2"/>
</dbReference>
<dbReference type="InterPro" id="IPR036291">
    <property type="entry name" value="NAD(P)-bd_dom_sf"/>
</dbReference>
<dbReference type="InterPro" id="IPR036736">
    <property type="entry name" value="ACP-like_sf"/>
</dbReference>
<dbReference type="Pfam" id="PF00109">
    <property type="entry name" value="ketoacyl-synt"/>
    <property type="match status" value="3"/>
</dbReference>
<dbReference type="FunFam" id="3.40.47.10:FF:000019">
    <property type="entry name" value="Polyketide synthase type I"/>
    <property type="match status" value="2"/>
</dbReference>
<dbReference type="InterPro" id="IPR049900">
    <property type="entry name" value="PKS_mFAS_DH"/>
</dbReference>
<dbReference type="InterPro" id="IPR049551">
    <property type="entry name" value="PKS_DH_C"/>
</dbReference>
<dbReference type="InterPro" id="IPR050091">
    <property type="entry name" value="PKS_NRPS_Biosynth_Enz"/>
</dbReference>
<feature type="domain" description="Carrier" evidence="11">
    <location>
        <begin position="126"/>
        <end position="203"/>
    </location>
</feature>
<dbReference type="SMART" id="SM00825">
    <property type="entry name" value="PKS_KS"/>
    <property type="match status" value="3"/>
</dbReference>
<comment type="pathway">
    <text evidence="3">Antibiotic biosynthesis; bacillaene biosynthesis.</text>
</comment>
<dbReference type="InterPro" id="IPR016039">
    <property type="entry name" value="Thiolase-like"/>
</dbReference>
<reference evidence="14 15" key="1">
    <citation type="submission" date="2018-02" db="EMBL/GenBank/DDBJ databases">
        <title>Comparative analysis of genomes of three Brevibacillus laterosporus strains producers of potent antimicrobials isolated from silage.</title>
        <authorList>
            <person name="Kojic M."/>
            <person name="Miljkovic M."/>
            <person name="Studholme D."/>
            <person name="Filipic B."/>
        </authorList>
    </citation>
    <scope>NUCLEOTIDE SEQUENCE [LARGE SCALE GENOMIC DNA]</scope>
    <source>
        <strain evidence="14 15">BGSP11</strain>
    </source>
</reference>
<evidence type="ECO:0000259" key="13">
    <source>
        <dbReference type="PROSITE" id="PS52019"/>
    </source>
</evidence>
<evidence type="ECO:0000256" key="4">
    <source>
        <dbReference type="ARBA" id="ARBA00022450"/>
    </source>
</evidence>